<evidence type="ECO:0000313" key="3">
    <source>
        <dbReference type="Proteomes" id="UP000619457"/>
    </source>
</evidence>
<comment type="caution">
    <text evidence="2">The sequence shown here is derived from an EMBL/GenBank/DDBJ whole genome shotgun (WGS) entry which is preliminary data.</text>
</comment>
<keyword evidence="3" id="KW-1185">Reference proteome</keyword>
<evidence type="ECO:0000256" key="1">
    <source>
        <dbReference type="SAM" id="MobiDB-lite"/>
    </source>
</evidence>
<feature type="region of interest" description="Disordered" evidence="1">
    <location>
        <begin position="1"/>
        <end position="26"/>
    </location>
</feature>
<protein>
    <submittedName>
        <fullName evidence="2">Uncharacterized protein</fullName>
    </submittedName>
</protein>
<dbReference type="Proteomes" id="UP000619457">
    <property type="component" value="Unassembled WGS sequence"/>
</dbReference>
<gene>
    <name evidence="2" type="ORF">GCM10007049_11980</name>
</gene>
<dbReference type="EMBL" id="BMWX01000002">
    <property type="protein sequence ID" value="GGZ20965.1"/>
    <property type="molecule type" value="Genomic_DNA"/>
</dbReference>
<dbReference type="AlphaFoldDB" id="A0A918PUH3"/>
<organism evidence="2 3">
    <name type="scientific">Echinicola pacifica</name>
    <dbReference type="NCBI Taxonomy" id="346377"/>
    <lineage>
        <taxon>Bacteria</taxon>
        <taxon>Pseudomonadati</taxon>
        <taxon>Bacteroidota</taxon>
        <taxon>Cytophagia</taxon>
        <taxon>Cytophagales</taxon>
        <taxon>Cyclobacteriaceae</taxon>
        <taxon>Echinicola</taxon>
    </lineage>
</organism>
<reference evidence="2" key="1">
    <citation type="journal article" date="2014" name="Int. J. Syst. Evol. Microbiol.">
        <title>Complete genome sequence of Corynebacterium casei LMG S-19264T (=DSM 44701T), isolated from a smear-ripened cheese.</title>
        <authorList>
            <consortium name="US DOE Joint Genome Institute (JGI-PGF)"/>
            <person name="Walter F."/>
            <person name="Albersmeier A."/>
            <person name="Kalinowski J."/>
            <person name="Ruckert C."/>
        </authorList>
    </citation>
    <scope>NUCLEOTIDE SEQUENCE</scope>
    <source>
        <strain evidence="2">KCTC 12368</strain>
    </source>
</reference>
<name>A0A918PUH3_9BACT</name>
<feature type="compositionally biased region" description="Basic and acidic residues" evidence="1">
    <location>
        <begin position="1"/>
        <end position="15"/>
    </location>
</feature>
<proteinExistence type="predicted"/>
<evidence type="ECO:0000313" key="2">
    <source>
        <dbReference type="EMBL" id="GGZ20965.1"/>
    </source>
</evidence>
<sequence>MDAEAQEIRDCDRKNHNQSSLGEDVIYGEMEDDYIPQKTEPTKSRTIVKELKDSPARKISATEKKQESTEEMSTLSFNLFLYIVDRFKED</sequence>
<reference evidence="2" key="2">
    <citation type="submission" date="2020-09" db="EMBL/GenBank/DDBJ databases">
        <authorList>
            <person name="Sun Q."/>
            <person name="Kim S."/>
        </authorList>
    </citation>
    <scope>NUCLEOTIDE SEQUENCE</scope>
    <source>
        <strain evidence="2">KCTC 12368</strain>
    </source>
</reference>
<accession>A0A918PUH3</accession>